<proteinExistence type="predicted"/>
<gene>
    <name evidence="1" type="ORF">K466DRAFT_72462</name>
</gene>
<reference evidence="1 2" key="1">
    <citation type="journal article" date="2019" name="Nat. Ecol. Evol.">
        <title>Megaphylogeny resolves global patterns of mushroom evolution.</title>
        <authorList>
            <person name="Varga T."/>
            <person name="Krizsan K."/>
            <person name="Foldi C."/>
            <person name="Dima B."/>
            <person name="Sanchez-Garcia M."/>
            <person name="Sanchez-Ramirez S."/>
            <person name="Szollosi G.J."/>
            <person name="Szarkandi J.G."/>
            <person name="Papp V."/>
            <person name="Albert L."/>
            <person name="Andreopoulos W."/>
            <person name="Angelini C."/>
            <person name="Antonin V."/>
            <person name="Barry K.W."/>
            <person name="Bougher N.L."/>
            <person name="Buchanan P."/>
            <person name="Buyck B."/>
            <person name="Bense V."/>
            <person name="Catcheside P."/>
            <person name="Chovatia M."/>
            <person name="Cooper J."/>
            <person name="Damon W."/>
            <person name="Desjardin D."/>
            <person name="Finy P."/>
            <person name="Geml J."/>
            <person name="Haridas S."/>
            <person name="Hughes K."/>
            <person name="Justo A."/>
            <person name="Karasinski D."/>
            <person name="Kautmanova I."/>
            <person name="Kiss B."/>
            <person name="Kocsube S."/>
            <person name="Kotiranta H."/>
            <person name="LaButti K.M."/>
            <person name="Lechner B.E."/>
            <person name="Liimatainen K."/>
            <person name="Lipzen A."/>
            <person name="Lukacs Z."/>
            <person name="Mihaltcheva S."/>
            <person name="Morgado L.N."/>
            <person name="Niskanen T."/>
            <person name="Noordeloos M.E."/>
            <person name="Ohm R.A."/>
            <person name="Ortiz-Santana B."/>
            <person name="Ovrebo C."/>
            <person name="Racz N."/>
            <person name="Riley R."/>
            <person name="Savchenko A."/>
            <person name="Shiryaev A."/>
            <person name="Soop K."/>
            <person name="Spirin V."/>
            <person name="Szebenyi C."/>
            <person name="Tomsovsky M."/>
            <person name="Tulloss R.E."/>
            <person name="Uehling J."/>
            <person name="Grigoriev I.V."/>
            <person name="Vagvolgyi C."/>
            <person name="Papp T."/>
            <person name="Martin F.M."/>
            <person name="Miettinen O."/>
            <person name="Hibbett D.S."/>
            <person name="Nagy L.G."/>
        </authorList>
    </citation>
    <scope>NUCLEOTIDE SEQUENCE [LARGE SCALE GENOMIC DNA]</scope>
    <source>
        <strain evidence="1 2">HHB13444</strain>
    </source>
</reference>
<evidence type="ECO:0000313" key="2">
    <source>
        <dbReference type="Proteomes" id="UP000308197"/>
    </source>
</evidence>
<sequence>MSAAETTTIGAPKPSCQSLSSWYPYPRNMQCIPVYARRIARICGLRVPRSPSPGPRYASSLRLRVVFWEHGSASLRHKALATSRRQPNGSGLRWSAMVTLGTRSSLRGQHLVSLLLCLRGRAIHTRVQRSACRRPPSTLSSSLRGRPYSVFLRSTGNLVRITGSTPSTSSRWPRTQHVVA</sequence>
<dbReference type="EMBL" id="ML210977">
    <property type="protein sequence ID" value="TFK93773.1"/>
    <property type="molecule type" value="Genomic_DNA"/>
</dbReference>
<organism evidence="1 2">
    <name type="scientific">Polyporus arcularius HHB13444</name>
    <dbReference type="NCBI Taxonomy" id="1314778"/>
    <lineage>
        <taxon>Eukaryota</taxon>
        <taxon>Fungi</taxon>
        <taxon>Dikarya</taxon>
        <taxon>Basidiomycota</taxon>
        <taxon>Agaricomycotina</taxon>
        <taxon>Agaricomycetes</taxon>
        <taxon>Polyporales</taxon>
        <taxon>Polyporaceae</taxon>
        <taxon>Polyporus</taxon>
    </lineage>
</organism>
<keyword evidence="2" id="KW-1185">Reference proteome</keyword>
<evidence type="ECO:0000313" key="1">
    <source>
        <dbReference type="EMBL" id="TFK93773.1"/>
    </source>
</evidence>
<dbReference type="InParanoid" id="A0A5C3Q5Q5"/>
<accession>A0A5C3Q5Q5</accession>
<dbReference type="AlphaFoldDB" id="A0A5C3Q5Q5"/>
<protein>
    <submittedName>
        <fullName evidence="1">Uncharacterized protein</fullName>
    </submittedName>
</protein>
<name>A0A5C3Q5Q5_9APHY</name>
<dbReference type="Proteomes" id="UP000308197">
    <property type="component" value="Unassembled WGS sequence"/>
</dbReference>